<dbReference type="RefSeq" id="WP_023509144.1">
    <property type="nucleotide sequence ID" value="NZ_AWTC01000003.1"/>
</dbReference>
<dbReference type="SUPFAM" id="SSF52833">
    <property type="entry name" value="Thioredoxin-like"/>
    <property type="match status" value="1"/>
</dbReference>
<evidence type="ECO:0000313" key="2">
    <source>
        <dbReference type="Proteomes" id="UP000018296"/>
    </source>
</evidence>
<evidence type="ECO:0008006" key="3">
    <source>
        <dbReference type="Google" id="ProtNLM"/>
    </source>
</evidence>
<dbReference type="Pfam" id="PF07315">
    <property type="entry name" value="DUF1462"/>
    <property type="match status" value="1"/>
</dbReference>
<sequence length="108" mass="11970">MELTVYGAEAVCASCVQAPPSKATAEWLEAALLRKFGKSVTVRYVDVNKPATDEDRYYCGKILEDAYFYPLVVAGNEVLGEGFISLKPVVQYYTRQGLIPLEQKTDTP</sequence>
<dbReference type="PATRIC" id="fig|1395513.3.peg.859"/>
<dbReference type="eggNOG" id="COG4837">
    <property type="taxonomic scope" value="Bacteria"/>
</dbReference>
<evidence type="ECO:0000313" key="1">
    <source>
        <dbReference type="EMBL" id="EST12852.1"/>
    </source>
</evidence>
<gene>
    <name evidence="1" type="ORF">P343_04190</name>
</gene>
<dbReference type="Proteomes" id="UP000018296">
    <property type="component" value="Unassembled WGS sequence"/>
</dbReference>
<dbReference type="Gene3D" id="3.40.30.30">
    <property type="entry name" value="Hypothetical protein sa0798"/>
    <property type="match status" value="1"/>
</dbReference>
<keyword evidence="2" id="KW-1185">Reference proteome</keyword>
<dbReference type="InterPro" id="IPR036249">
    <property type="entry name" value="Thioredoxin-like_sf"/>
</dbReference>
<name>V6IZC3_9BACL</name>
<accession>V6IZC3</accession>
<dbReference type="InterPro" id="IPR009190">
    <property type="entry name" value="DUF1462"/>
</dbReference>
<organism evidence="1 2">
    <name type="scientific">Sporolactobacillus laevolacticus DSM 442</name>
    <dbReference type="NCBI Taxonomy" id="1395513"/>
    <lineage>
        <taxon>Bacteria</taxon>
        <taxon>Bacillati</taxon>
        <taxon>Bacillota</taxon>
        <taxon>Bacilli</taxon>
        <taxon>Bacillales</taxon>
        <taxon>Sporolactobacillaceae</taxon>
        <taxon>Sporolactobacillus</taxon>
    </lineage>
</organism>
<proteinExistence type="predicted"/>
<dbReference type="InterPro" id="IPR038218">
    <property type="entry name" value="YuzD-like_sp"/>
</dbReference>
<comment type="caution">
    <text evidence="1">The sequence shown here is derived from an EMBL/GenBank/DDBJ whole genome shotgun (WGS) entry which is preliminary data.</text>
</comment>
<dbReference type="STRING" id="1395513.P343_04190"/>
<protein>
    <recommendedName>
        <fullName evidence="3">Disulfide oxidoreductase</fullName>
    </recommendedName>
</protein>
<reference evidence="1 2" key="1">
    <citation type="journal article" date="2013" name="Genome Announc.">
        <title>Genome Sequence of Sporolactobacillus laevolacticus DSM442, an Efficient Polymer-Grade D-Lactate Producer from Agricultural Waste Cottonseed as a Nitrogen Source.</title>
        <authorList>
            <person name="Wang H."/>
            <person name="Wang L."/>
            <person name="Ju J."/>
            <person name="Yu B."/>
            <person name="Ma Y."/>
        </authorList>
    </citation>
    <scope>NUCLEOTIDE SEQUENCE [LARGE SCALE GENOMIC DNA]</scope>
    <source>
        <strain evidence="1 2">DSM 442</strain>
    </source>
</reference>
<dbReference type="EMBL" id="AWTC01000003">
    <property type="protein sequence ID" value="EST12852.1"/>
    <property type="molecule type" value="Genomic_DNA"/>
</dbReference>
<dbReference type="OrthoDB" id="2389679at2"/>
<dbReference type="AlphaFoldDB" id="V6IZC3"/>